<evidence type="ECO:0000256" key="3">
    <source>
        <dbReference type="ARBA" id="ARBA00022722"/>
    </source>
</evidence>
<dbReference type="Pfam" id="PF01850">
    <property type="entry name" value="PIN"/>
    <property type="match status" value="1"/>
</dbReference>
<evidence type="ECO:0000256" key="4">
    <source>
        <dbReference type="ARBA" id="ARBA00022723"/>
    </source>
</evidence>
<evidence type="ECO:0000256" key="7">
    <source>
        <dbReference type="ARBA" id="ARBA00038093"/>
    </source>
</evidence>
<accession>A0A450UZ98</accession>
<feature type="domain" description="PIN" evidence="8">
    <location>
        <begin position="1"/>
        <end position="105"/>
    </location>
</feature>
<reference evidence="10" key="1">
    <citation type="submission" date="2019-02" db="EMBL/GenBank/DDBJ databases">
        <authorList>
            <person name="Gruber-Vodicka R. H."/>
            <person name="Seah K. B. B."/>
        </authorList>
    </citation>
    <scope>NUCLEOTIDE SEQUENCE</scope>
    <source>
        <strain evidence="10">BECK_M6</strain>
        <strain evidence="9">BECK_M7</strain>
    </source>
</reference>
<organism evidence="10">
    <name type="scientific">Candidatus Kentrum sp. LFY</name>
    <dbReference type="NCBI Taxonomy" id="2126342"/>
    <lineage>
        <taxon>Bacteria</taxon>
        <taxon>Pseudomonadati</taxon>
        <taxon>Pseudomonadota</taxon>
        <taxon>Gammaproteobacteria</taxon>
        <taxon>Candidatus Kentrum</taxon>
    </lineage>
</organism>
<dbReference type="CDD" id="cd18738">
    <property type="entry name" value="PIN_VapC4-5_FitB-like"/>
    <property type="match status" value="1"/>
</dbReference>
<keyword evidence="6" id="KW-0460">Magnesium</keyword>
<keyword evidence="4" id="KW-0479">Metal-binding</keyword>
<sequence>MLLDSNIIIYALEPGYDSVRRFVDQQKAMVSTVSKVEVLGYHRLSPEHRQKLEDLFHALPVLPVSNPVIEQAIALRQQRKVSLGDTLIAATALVHDLELATANINDFDWIDGLDVINPVIR</sequence>
<dbReference type="PANTHER" id="PTHR33653:SF1">
    <property type="entry name" value="RIBONUCLEASE VAPC2"/>
    <property type="match status" value="1"/>
</dbReference>
<dbReference type="SUPFAM" id="SSF88723">
    <property type="entry name" value="PIN domain-like"/>
    <property type="match status" value="1"/>
</dbReference>
<dbReference type="AlphaFoldDB" id="A0A450UZ98"/>
<dbReference type="EMBL" id="CAADFF010000019">
    <property type="protein sequence ID" value="VFJ90396.1"/>
    <property type="molecule type" value="Genomic_DNA"/>
</dbReference>
<evidence type="ECO:0000256" key="2">
    <source>
        <dbReference type="ARBA" id="ARBA00022649"/>
    </source>
</evidence>
<dbReference type="GO" id="GO:0016787">
    <property type="term" value="F:hydrolase activity"/>
    <property type="evidence" value="ECO:0007669"/>
    <property type="project" value="UniProtKB-KW"/>
</dbReference>
<proteinExistence type="inferred from homology"/>
<evidence type="ECO:0000313" key="9">
    <source>
        <dbReference type="EMBL" id="VFJ90396.1"/>
    </source>
</evidence>
<dbReference type="GO" id="GO:0046872">
    <property type="term" value="F:metal ion binding"/>
    <property type="evidence" value="ECO:0007669"/>
    <property type="project" value="UniProtKB-KW"/>
</dbReference>
<evidence type="ECO:0000256" key="1">
    <source>
        <dbReference type="ARBA" id="ARBA00001946"/>
    </source>
</evidence>
<keyword evidence="5" id="KW-0378">Hydrolase</keyword>
<comment type="similarity">
    <text evidence="7">Belongs to the PINc/VapC protein family.</text>
</comment>
<gene>
    <name evidence="10" type="ORF">BECKLFY1418A_GA0070994_107320</name>
    <name evidence="9" type="ORF">BECKLFY1418B_GA0070995_101950</name>
</gene>
<evidence type="ECO:0000313" key="10">
    <source>
        <dbReference type="EMBL" id="VFJ97776.1"/>
    </source>
</evidence>
<comment type="cofactor">
    <cofactor evidence="1">
        <name>Mg(2+)</name>
        <dbReference type="ChEBI" id="CHEBI:18420"/>
    </cofactor>
</comment>
<dbReference type="PANTHER" id="PTHR33653">
    <property type="entry name" value="RIBONUCLEASE VAPC2"/>
    <property type="match status" value="1"/>
</dbReference>
<dbReference type="InterPro" id="IPR002716">
    <property type="entry name" value="PIN_dom"/>
</dbReference>
<evidence type="ECO:0000256" key="6">
    <source>
        <dbReference type="ARBA" id="ARBA00022842"/>
    </source>
</evidence>
<keyword evidence="3" id="KW-0540">Nuclease</keyword>
<dbReference type="EMBL" id="CAADFH010000073">
    <property type="protein sequence ID" value="VFJ97776.1"/>
    <property type="molecule type" value="Genomic_DNA"/>
</dbReference>
<evidence type="ECO:0000256" key="5">
    <source>
        <dbReference type="ARBA" id="ARBA00022801"/>
    </source>
</evidence>
<dbReference type="GO" id="GO:0004518">
    <property type="term" value="F:nuclease activity"/>
    <property type="evidence" value="ECO:0007669"/>
    <property type="project" value="UniProtKB-KW"/>
</dbReference>
<evidence type="ECO:0000259" key="8">
    <source>
        <dbReference type="Pfam" id="PF01850"/>
    </source>
</evidence>
<protein>
    <recommendedName>
        <fullName evidence="8">PIN domain-containing protein</fullName>
    </recommendedName>
</protein>
<dbReference type="InterPro" id="IPR029060">
    <property type="entry name" value="PIN-like_dom_sf"/>
</dbReference>
<keyword evidence="2" id="KW-1277">Toxin-antitoxin system</keyword>
<name>A0A450UZ98_9GAMM</name>
<dbReference type="Gene3D" id="3.40.50.1010">
    <property type="entry name" value="5'-nuclease"/>
    <property type="match status" value="1"/>
</dbReference>
<dbReference type="InterPro" id="IPR050556">
    <property type="entry name" value="Type_II_TA_system_RNase"/>
</dbReference>